<sequence>MVSEKRKGERESGARASTSHEQSEATGCRFVAPDRDWNKLAVNSTTREPPKEGLEPSFFRVTV</sequence>
<dbReference type="GeneID" id="16193874"/>
<feature type="region of interest" description="Disordered" evidence="1">
    <location>
        <begin position="1"/>
        <end position="63"/>
    </location>
</feature>
<proteinExistence type="predicted"/>
<reference evidence="2 3" key="1">
    <citation type="submission" date="2012-12" db="EMBL/GenBank/DDBJ databases">
        <authorList>
            <person name="Sencilo A."/>
            <person name="Jacobs-Sera D."/>
            <person name="Russell D.A."/>
            <person name="Ko C."/>
            <person name="Atanasova N."/>
            <person name="Osterlund E."/>
            <person name="Oksanen H.M."/>
            <person name="Bamford D.H."/>
            <person name="Hatfull G.F."/>
            <person name="Roine E."/>
            <person name="Hendrix R.W."/>
        </authorList>
    </citation>
    <scope>NUCLEOTIDE SEQUENCE [LARGE SCALE GENOMIC DNA]</scope>
</reference>
<dbReference type="EMBL" id="KC292026">
    <property type="protein sequence ID" value="AGM11445.1"/>
    <property type="molecule type" value="Genomic_DNA"/>
</dbReference>
<gene>
    <name evidence="2" type="primary">148</name>
    <name evidence="2" type="ORF">HGTV1_148</name>
</gene>
<dbReference type="KEGG" id="vg:16193874"/>
<evidence type="ECO:0000313" key="3">
    <source>
        <dbReference type="Proteomes" id="UP000202786"/>
    </source>
</evidence>
<evidence type="ECO:0000256" key="1">
    <source>
        <dbReference type="SAM" id="MobiDB-lite"/>
    </source>
</evidence>
<dbReference type="RefSeq" id="YP_008059323.1">
    <property type="nucleotide sequence ID" value="NC_021328.1"/>
</dbReference>
<keyword evidence="3" id="KW-1185">Reference proteome</keyword>
<name>R4T969_9CAUD</name>
<evidence type="ECO:0000313" key="2">
    <source>
        <dbReference type="EMBL" id="AGM11445.1"/>
    </source>
</evidence>
<feature type="compositionally biased region" description="Basic and acidic residues" evidence="1">
    <location>
        <begin position="1"/>
        <end position="13"/>
    </location>
</feature>
<protein>
    <submittedName>
        <fullName evidence="2">Uncharacterized protein</fullName>
    </submittedName>
</protein>
<accession>R4T969</accession>
<dbReference type="Proteomes" id="UP000202786">
    <property type="component" value="Segment"/>
</dbReference>
<organism evidence="2 3">
    <name type="scientific">Halogranum tailed virus 1</name>
    <dbReference type="NCBI Taxonomy" id="1273749"/>
    <lineage>
        <taxon>Viruses</taxon>
        <taxon>Duplodnaviria</taxon>
        <taxon>Heunggongvirae</taxon>
        <taxon>Uroviricota</taxon>
        <taxon>Caudoviricetes</taxon>
        <taxon>Thumleimavirales</taxon>
        <taxon>Halomagnusviridae</taxon>
        <taxon>Hagravirus</taxon>
        <taxon>Hagravirus capitaneum</taxon>
        <taxon>Hagravirus HGTV1</taxon>
    </lineage>
</organism>